<name>A0ABT4W543_9RHOB</name>
<proteinExistence type="predicted"/>
<feature type="transmembrane region" description="Helical" evidence="5">
    <location>
        <begin position="36"/>
        <end position="52"/>
    </location>
</feature>
<feature type="domain" description="EamA" evidence="7">
    <location>
        <begin position="145"/>
        <end position="270"/>
    </location>
</feature>
<comment type="subcellular location">
    <subcellularLocation>
        <location evidence="1">Membrane</location>
        <topology evidence="1">Multi-pass membrane protein</topology>
    </subcellularLocation>
</comment>
<evidence type="ECO:0000256" key="1">
    <source>
        <dbReference type="ARBA" id="ARBA00004141"/>
    </source>
</evidence>
<evidence type="ECO:0000256" key="5">
    <source>
        <dbReference type="SAM" id="Phobius"/>
    </source>
</evidence>
<feature type="transmembrane region" description="Helical" evidence="5">
    <location>
        <begin position="138"/>
        <end position="160"/>
    </location>
</feature>
<dbReference type="InterPro" id="IPR037185">
    <property type="entry name" value="EmrE-like"/>
</dbReference>
<feature type="transmembrane region" description="Helical" evidence="5">
    <location>
        <begin position="64"/>
        <end position="82"/>
    </location>
</feature>
<evidence type="ECO:0000256" key="6">
    <source>
        <dbReference type="SAM" id="SignalP"/>
    </source>
</evidence>
<keyword evidence="4 5" id="KW-0472">Membrane</keyword>
<evidence type="ECO:0000313" key="9">
    <source>
        <dbReference type="Proteomes" id="UP001528040"/>
    </source>
</evidence>
<evidence type="ECO:0000259" key="7">
    <source>
        <dbReference type="Pfam" id="PF00892"/>
    </source>
</evidence>
<protein>
    <submittedName>
        <fullName evidence="8">DMT family transporter</fullName>
    </submittedName>
</protein>
<feature type="signal peptide" evidence="6">
    <location>
        <begin position="1"/>
        <end position="15"/>
    </location>
</feature>
<feature type="transmembrane region" description="Helical" evidence="5">
    <location>
        <begin position="255"/>
        <end position="275"/>
    </location>
</feature>
<feature type="chain" id="PRO_5045721852" evidence="6">
    <location>
        <begin position="16"/>
        <end position="281"/>
    </location>
</feature>
<sequence length="281" mass="29148">MRLFALTSLTMIAFAANSLLNRAALAGDASDPLSFALIRVASGAVMLVGLVSMHQGFSIRRPDLWGVIALTVYLLGFSYAYLEMDAGLGALILFGGVQVTMFAGAVYGGETLPAMRWIGAVLALSGLALLLWPSEGISLSLVSFFLMSVAAVGWGVYSLIGRGATDPLGATAWNFIYSLPLVAMVWVSSSSEVVLSLEGVALAIFSGAITSGLGYALWYSILPRLGATIGALAQLSVPVIAIAMGVVLLGETLTMHMVVSALLVLGGIAVGMVKIEINLNS</sequence>
<gene>
    <name evidence="8" type="ORF">O2N63_16235</name>
</gene>
<dbReference type="EMBL" id="JAQIIO010000013">
    <property type="protein sequence ID" value="MDA5095640.1"/>
    <property type="molecule type" value="Genomic_DNA"/>
</dbReference>
<reference evidence="8 9" key="1">
    <citation type="submission" date="2023-01" db="EMBL/GenBank/DDBJ databases">
        <authorList>
            <person name="Yoon J.-W."/>
        </authorList>
    </citation>
    <scope>NUCLEOTIDE SEQUENCE [LARGE SCALE GENOMIC DNA]</scope>
    <source>
        <strain evidence="8 9">KMU-50</strain>
    </source>
</reference>
<evidence type="ECO:0000313" key="8">
    <source>
        <dbReference type="EMBL" id="MDA5095640.1"/>
    </source>
</evidence>
<dbReference type="RefSeq" id="WP_271055351.1">
    <property type="nucleotide sequence ID" value="NZ_JAQIIO010000013.1"/>
</dbReference>
<accession>A0ABT4W543</accession>
<feature type="transmembrane region" description="Helical" evidence="5">
    <location>
        <begin position="114"/>
        <end position="132"/>
    </location>
</feature>
<organism evidence="8 9">
    <name type="scientific">Aliiroseovarius salicola</name>
    <dbReference type="NCBI Taxonomy" id="3009082"/>
    <lineage>
        <taxon>Bacteria</taxon>
        <taxon>Pseudomonadati</taxon>
        <taxon>Pseudomonadota</taxon>
        <taxon>Alphaproteobacteria</taxon>
        <taxon>Rhodobacterales</taxon>
        <taxon>Paracoccaceae</taxon>
        <taxon>Aliiroseovarius</taxon>
    </lineage>
</organism>
<feature type="transmembrane region" description="Helical" evidence="5">
    <location>
        <begin position="199"/>
        <end position="218"/>
    </location>
</feature>
<dbReference type="PANTHER" id="PTHR32322">
    <property type="entry name" value="INNER MEMBRANE TRANSPORTER"/>
    <property type="match status" value="1"/>
</dbReference>
<feature type="transmembrane region" description="Helical" evidence="5">
    <location>
        <begin position="225"/>
        <end position="249"/>
    </location>
</feature>
<evidence type="ECO:0000256" key="2">
    <source>
        <dbReference type="ARBA" id="ARBA00022692"/>
    </source>
</evidence>
<keyword evidence="2 5" id="KW-0812">Transmembrane</keyword>
<evidence type="ECO:0000256" key="3">
    <source>
        <dbReference type="ARBA" id="ARBA00022989"/>
    </source>
</evidence>
<dbReference type="SUPFAM" id="SSF103481">
    <property type="entry name" value="Multidrug resistance efflux transporter EmrE"/>
    <property type="match status" value="2"/>
</dbReference>
<dbReference type="InterPro" id="IPR050638">
    <property type="entry name" value="AA-Vitamin_Transporters"/>
</dbReference>
<feature type="transmembrane region" description="Helical" evidence="5">
    <location>
        <begin position="167"/>
        <end position="187"/>
    </location>
</feature>
<dbReference type="Proteomes" id="UP001528040">
    <property type="component" value="Unassembled WGS sequence"/>
</dbReference>
<keyword evidence="6" id="KW-0732">Signal</keyword>
<keyword evidence="3 5" id="KW-1133">Transmembrane helix</keyword>
<feature type="transmembrane region" description="Helical" evidence="5">
    <location>
        <begin position="88"/>
        <end position="107"/>
    </location>
</feature>
<dbReference type="Pfam" id="PF00892">
    <property type="entry name" value="EamA"/>
    <property type="match status" value="1"/>
</dbReference>
<dbReference type="PANTHER" id="PTHR32322:SF9">
    <property type="entry name" value="AMINO-ACID METABOLITE EFFLUX PUMP-RELATED"/>
    <property type="match status" value="1"/>
</dbReference>
<comment type="caution">
    <text evidence="8">The sequence shown here is derived from an EMBL/GenBank/DDBJ whole genome shotgun (WGS) entry which is preliminary data.</text>
</comment>
<keyword evidence="9" id="KW-1185">Reference proteome</keyword>
<evidence type="ECO:0000256" key="4">
    <source>
        <dbReference type="ARBA" id="ARBA00023136"/>
    </source>
</evidence>
<dbReference type="InterPro" id="IPR000620">
    <property type="entry name" value="EamA_dom"/>
</dbReference>